<comment type="caution">
    <text evidence="1">The sequence shown here is derived from an EMBL/GenBank/DDBJ whole genome shotgun (WGS) entry which is preliminary data.</text>
</comment>
<proteinExistence type="predicted"/>
<evidence type="ECO:0000313" key="1">
    <source>
        <dbReference type="EMBL" id="GBP51448.1"/>
    </source>
</evidence>
<gene>
    <name evidence="1" type="ORF">EVAR_37284_1</name>
</gene>
<evidence type="ECO:0000313" key="2">
    <source>
        <dbReference type="Proteomes" id="UP000299102"/>
    </source>
</evidence>
<dbReference type="EMBL" id="BGZK01000581">
    <property type="protein sequence ID" value="GBP51448.1"/>
    <property type="molecule type" value="Genomic_DNA"/>
</dbReference>
<dbReference type="Proteomes" id="UP000299102">
    <property type="component" value="Unassembled WGS sequence"/>
</dbReference>
<sequence length="261" mass="30366">MLEHCQRAMERSMIDWYPREGRRNRGRQSKREDELKLTAGPKWRRFYNAPHNTDVVFSRRRRRTSLIQIVNEISATTFNLVNPLARGEASSRNLRQYGPIDFFYGGIHTIVKDFWTAVLTRTYQMTSNQQIEEQMYHLLSVFQNQRSLNQILMIIYLYLILLFVNKDLGLKSPDGGMDFWKELRLIYKTQPKPSKPSTSGKRGRPSYELENAIEAKKLRGPIAIMPSRDVRLDQIDHISGPLDSSAKCQNVMAGHMLSAKM</sequence>
<organism evidence="1 2">
    <name type="scientific">Eumeta variegata</name>
    <name type="common">Bagworm moth</name>
    <name type="synonym">Eumeta japonica</name>
    <dbReference type="NCBI Taxonomy" id="151549"/>
    <lineage>
        <taxon>Eukaryota</taxon>
        <taxon>Metazoa</taxon>
        <taxon>Ecdysozoa</taxon>
        <taxon>Arthropoda</taxon>
        <taxon>Hexapoda</taxon>
        <taxon>Insecta</taxon>
        <taxon>Pterygota</taxon>
        <taxon>Neoptera</taxon>
        <taxon>Endopterygota</taxon>
        <taxon>Lepidoptera</taxon>
        <taxon>Glossata</taxon>
        <taxon>Ditrysia</taxon>
        <taxon>Tineoidea</taxon>
        <taxon>Psychidae</taxon>
        <taxon>Oiketicinae</taxon>
        <taxon>Eumeta</taxon>
    </lineage>
</organism>
<accession>A0A4C1WJ55</accession>
<keyword evidence="2" id="KW-1185">Reference proteome</keyword>
<dbReference type="AlphaFoldDB" id="A0A4C1WJ55"/>
<protein>
    <submittedName>
        <fullName evidence="1">Uncharacterized protein</fullName>
    </submittedName>
</protein>
<reference evidence="1 2" key="1">
    <citation type="journal article" date="2019" name="Commun. Biol.">
        <title>The bagworm genome reveals a unique fibroin gene that provides high tensile strength.</title>
        <authorList>
            <person name="Kono N."/>
            <person name="Nakamura H."/>
            <person name="Ohtoshi R."/>
            <person name="Tomita M."/>
            <person name="Numata K."/>
            <person name="Arakawa K."/>
        </authorList>
    </citation>
    <scope>NUCLEOTIDE SEQUENCE [LARGE SCALE GENOMIC DNA]</scope>
</reference>
<name>A0A4C1WJ55_EUMVA</name>